<dbReference type="InterPro" id="IPR018928">
    <property type="entry name" value="HAP2/GCS1_dom"/>
</dbReference>
<feature type="compositionally biased region" description="Basic and acidic residues" evidence="11">
    <location>
        <begin position="298"/>
        <end position="307"/>
    </location>
</feature>
<keyword evidence="4 12" id="KW-0812">Transmembrane</keyword>
<accession>A0AAV8YWG6</accession>
<keyword evidence="3" id="KW-1003">Cell membrane</keyword>
<comment type="caution">
    <text evidence="15">The sequence shown here is derived from an EMBL/GenBank/DDBJ whole genome shotgun (WGS) entry which is preliminary data.</text>
</comment>
<protein>
    <recommendedName>
        <fullName evidence="14">Generative cell specific-1/HAP2 domain-containing protein</fullName>
    </recommendedName>
</protein>
<evidence type="ECO:0000256" key="4">
    <source>
        <dbReference type="ARBA" id="ARBA00022692"/>
    </source>
</evidence>
<feature type="compositionally biased region" description="Basic and acidic residues" evidence="11">
    <location>
        <begin position="91"/>
        <end position="104"/>
    </location>
</feature>
<dbReference type="GO" id="GO:0005886">
    <property type="term" value="C:plasma membrane"/>
    <property type="evidence" value="ECO:0007669"/>
    <property type="project" value="UniProtKB-SubCell"/>
</dbReference>
<feature type="chain" id="PRO_5043967481" description="Generative cell specific-1/HAP2 domain-containing protein" evidence="13">
    <location>
        <begin position="20"/>
        <end position="921"/>
    </location>
</feature>
<dbReference type="AlphaFoldDB" id="A0AAV8YWG6"/>
<reference evidence="15" key="1">
    <citation type="journal article" date="2023" name="Insect Mol. Biol.">
        <title>Genome sequencing provides insights into the evolution of gene families encoding plant cell wall-degrading enzymes in longhorned beetles.</title>
        <authorList>
            <person name="Shin N.R."/>
            <person name="Okamura Y."/>
            <person name="Kirsch R."/>
            <person name="Pauchet Y."/>
        </authorList>
    </citation>
    <scope>NUCLEOTIDE SEQUENCE</scope>
    <source>
        <strain evidence="15">AMC_N1</strain>
    </source>
</reference>
<evidence type="ECO:0000256" key="12">
    <source>
        <dbReference type="SAM" id="Phobius"/>
    </source>
</evidence>
<sequence>MQFNAFILTCLHLFILTHSIDEDFYLNETMNEEERSHRCCKQHLDCCSASKAAEPTNFEVRALLVRCPKPACDDDKRSTRSVLAQRKRRAKSTDNDDETCPRKPPEVTNCNRKLKLTIKVRNTGVTNCKNQYIIIDHVFDPLTEKTQKLANPYVLKVKQQPVLQTYGLTASGLVNFEAKEKVVNKDDEGEYSKYTEALLYLGEESSEMWNFAERKSSDMSMSGVHLPPPPGYTGCSTDPQGNPTCGSMKYNDEVIPFSTGFCCSCDQEGQNGSSSGGLNAQGVSQIRSQSQSQGDAEEGPRAMRDAPKGSAAAFRNSEGGRYESSGHVKANGAINGEAIVANRKPARKQKRGGQDCSDTYAPPNANPESYHQSAHCLEFSDLWYTVYRLDEPKLYHSLQIQLYEKVRDPEGNFKWRDLTKTNPIEVGTYRPHFSNEMATVTANYAAKEISPHMFSINYKVKELLVPEITRNMDAVQFPSIQGGPKEYLVVDENKVQPNGKMCDVAGVGYEAFAKQPQRCNVPKGTCLKNQPKDLWEHDREAEEAKKRGTYFLKYYGLLPENPIFGNQTCQNKTLVMYYTQCHTSVLDLEVKADDNLVMRSNSLAVLTEVLIDSSGPSKTTIIARVFNSALVASIFMVRLSECPMDLPASFSNIVSKPVLIPPQHVHQFSLEIRCSLPLPAFFCAMQVLNSEQELIAVRKIRLVKGDRCICIWHCRCACLLADEGLKCKPLTLEHYHAAGFQGGLPIPLHVVKYTLLDDMLSLMLYILLFVCLTLLLLGLIKAIVGIFVVLVGLWGLDMILELPKMMNKYYEPSLKERKVVYDENGWPVHPDTGKRVRNVSTSAEFCINVVFFFIYPLAVFWCIVKKLCFGSYETKKSQDDICVCGYGSDRKMSKGGRSDKSAKSDAKNVESEKTIKSEPAD</sequence>
<feature type="region of interest" description="Disordered" evidence="11">
    <location>
        <begin position="273"/>
        <end position="370"/>
    </location>
</feature>
<evidence type="ECO:0000256" key="13">
    <source>
        <dbReference type="SAM" id="SignalP"/>
    </source>
</evidence>
<name>A0AAV8YWG6_9CUCU</name>
<comment type="similarity">
    <text evidence="2">Belongs to the HAP2/GCS1 family.</text>
</comment>
<evidence type="ECO:0000256" key="3">
    <source>
        <dbReference type="ARBA" id="ARBA00022475"/>
    </source>
</evidence>
<dbReference type="PANTHER" id="PTHR31764:SF0">
    <property type="entry name" value="GENERATIVE CELL SPECIFIC-1_HAP2 DOMAIN-CONTAINING PROTEIN"/>
    <property type="match status" value="1"/>
</dbReference>
<keyword evidence="6 12" id="KW-1133">Transmembrane helix</keyword>
<feature type="region of interest" description="Disordered" evidence="11">
    <location>
        <begin position="888"/>
        <end position="921"/>
    </location>
</feature>
<organism evidence="15 16">
    <name type="scientific">Aromia moschata</name>
    <dbReference type="NCBI Taxonomy" id="1265417"/>
    <lineage>
        <taxon>Eukaryota</taxon>
        <taxon>Metazoa</taxon>
        <taxon>Ecdysozoa</taxon>
        <taxon>Arthropoda</taxon>
        <taxon>Hexapoda</taxon>
        <taxon>Insecta</taxon>
        <taxon>Pterygota</taxon>
        <taxon>Neoptera</taxon>
        <taxon>Endopterygota</taxon>
        <taxon>Coleoptera</taxon>
        <taxon>Polyphaga</taxon>
        <taxon>Cucujiformia</taxon>
        <taxon>Chrysomeloidea</taxon>
        <taxon>Cerambycidae</taxon>
        <taxon>Cerambycinae</taxon>
        <taxon>Callichromatini</taxon>
        <taxon>Aromia</taxon>
    </lineage>
</organism>
<keyword evidence="10" id="KW-0278">Fertilization</keyword>
<feature type="transmembrane region" description="Helical" evidence="12">
    <location>
        <begin position="845"/>
        <end position="864"/>
    </location>
</feature>
<feature type="transmembrane region" description="Helical" evidence="12">
    <location>
        <begin position="763"/>
        <end position="796"/>
    </location>
</feature>
<feature type="region of interest" description="Disordered" evidence="11">
    <location>
        <begin position="72"/>
        <end position="104"/>
    </location>
</feature>
<evidence type="ECO:0000313" key="16">
    <source>
        <dbReference type="Proteomes" id="UP001162162"/>
    </source>
</evidence>
<dbReference type="Pfam" id="PF10699">
    <property type="entry name" value="HAP2-GCS1"/>
    <property type="match status" value="1"/>
</dbReference>
<dbReference type="GO" id="GO:0008289">
    <property type="term" value="F:lipid binding"/>
    <property type="evidence" value="ECO:0007669"/>
    <property type="project" value="UniProtKB-KW"/>
</dbReference>
<keyword evidence="5 13" id="KW-0732">Signal</keyword>
<evidence type="ECO:0000259" key="14">
    <source>
        <dbReference type="Pfam" id="PF10699"/>
    </source>
</evidence>
<dbReference type="InterPro" id="IPR040326">
    <property type="entry name" value="HAP2/GCS1"/>
</dbReference>
<gene>
    <name evidence="15" type="ORF">NQ318_005431</name>
</gene>
<feature type="signal peptide" evidence="13">
    <location>
        <begin position="1"/>
        <end position="19"/>
    </location>
</feature>
<evidence type="ECO:0000256" key="6">
    <source>
        <dbReference type="ARBA" id="ARBA00022989"/>
    </source>
</evidence>
<dbReference type="PANTHER" id="PTHR31764">
    <property type="entry name" value="PROTEIN HAPLESS 2"/>
    <property type="match status" value="1"/>
</dbReference>
<keyword evidence="16" id="KW-1185">Reference proteome</keyword>
<dbReference type="Proteomes" id="UP001162162">
    <property type="component" value="Unassembled WGS sequence"/>
</dbReference>
<evidence type="ECO:0000256" key="2">
    <source>
        <dbReference type="ARBA" id="ARBA00010929"/>
    </source>
</evidence>
<keyword evidence="8 12" id="KW-0472">Membrane</keyword>
<evidence type="ECO:0000256" key="1">
    <source>
        <dbReference type="ARBA" id="ARBA00004251"/>
    </source>
</evidence>
<feature type="domain" description="Generative cell specific-1/HAP2" evidence="14">
    <location>
        <begin position="108"/>
        <end position="702"/>
    </location>
</feature>
<dbReference type="EMBL" id="JAPWTK010000035">
    <property type="protein sequence ID" value="KAJ8955883.1"/>
    <property type="molecule type" value="Genomic_DNA"/>
</dbReference>
<evidence type="ECO:0000256" key="7">
    <source>
        <dbReference type="ARBA" id="ARBA00023121"/>
    </source>
</evidence>
<comment type="subcellular location">
    <subcellularLocation>
        <location evidence="1">Cell membrane</location>
        <topology evidence="1">Single-pass type I membrane protein</topology>
    </subcellularLocation>
</comment>
<feature type="compositionally biased region" description="Polar residues" evidence="11">
    <location>
        <begin position="273"/>
        <end position="294"/>
    </location>
</feature>
<dbReference type="GO" id="GO:0007338">
    <property type="term" value="P:single fertilization"/>
    <property type="evidence" value="ECO:0007669"/>
    <property type="project" value="UniProtKB-KW"/>
</dbReference>
<evidence type="ECO:0000256" key="10">
    <source>
        <dbReference type="ARBA" id="ARBA00023279"/>
    </source>
</evidence>
<evidence type="ECO:0000313" key="15">
    <source>
        <dbReference type="EMBL" id="KAJ8955883.1"/>
    </source>
</evidence>
<keyword evidence="9" id="KW-1015">Disulfide bond</keyword>
<keyword evidence="7" id="KW-0446">Lipid-binding</keyword>
<evidence type="ECO:0000256" key="8">
    <source>
        <dbReference type="ARBA" id="ARBA00023136"/>
    </source>
</evidence>
<evidence type="ECO:0000256" key="11">
    <source>
        <dbReference type="SAM" id="MobiDB-lite"/>
    </source>
</evidence>
<evidence type="ECO:0000256" key="9">
    <source>
        <dbReference type="ARBA" id="ARBA00023157"/>
    </source>
</evidence>
<proteinExistence type="inferred from homology"/>
<evidence type="ECO:0000256" key="5">
    <source>
        <dbReference type="ARBA" id="ARBA00022729"/>
    </source>
</evidence>